<evidence type="ECO:0000313" key="2">
    <source>
        <dbReference type="Proteomes" id="UP001432209"/>
    </source>
</evidence>
<name>A0ABZ2A4T1_STRNV</name>
<evidence type="ECO:0000313" key="1">
    <source>
        <dbReference type="EMBL" id="WUX53474.1"/>
    </source>
</evidence>
<protein>
    <recommendedName>
        <fullName evidence="3">Restriction endonuclease type IV Mrr domain-containing protein</fullName>
    </recommendedName>
</protein>
<evidence type="ECO:0008006" key="3">
    <source>
        <dbReference type="Google" id="ProtNLM"/>
    </source>
</evidence>
<dbReference type="Proteomes" id="UP001432209">
    <property type="component" value="Chromosome"/>
</dbReference>
<keyword evidence="2" id="KW-1185">Reference proteome</keyword>
<gene>
    <name evidence="1" type="ORF">OG442_19035</name>
</gene>
<dbReference type="RefSeq" id="WP_329077077.1">
    <property type="nucleotide sequence ID" value="NZ_CP109495.1"/>
</dbReference>
<sequence length="564" mass="62199">MAIEWGRIGQPQFDRIVEALVHRLYNSTAQVHAVNGRGGDGGIDIDVRQGERLRIYQLKYFPDGLEGRGRRSGIKRSFKRAIEHSPYEWVLVVPCNLTPGERDFVEGLAGDKEVRITIMDRAALDDRLAAHSDIERSFARTHDDGGLLAYAKIMNRERDVLAGGTADLGARVHDLGRVIDDLDPHWTLDFARHGDVVTQTLRGKHSRAHQVSPIIIHAAGTTDAALADAMERVLGYGINEELILPPEAVEHLTISGPEWIAGEATNVQLAITRAQDPVAWGDGTEAEVSFLSENGTVTASFLGTLTDVGQGSVGRTLALTLDGVVLRLLLRHDRSLSGKLDYSPDLEGMETSAALRAISLRRRLFGAGRFQFKVDEHILCSGTLNEHDHMDELRELAYLRELLLDLEAVQRHCERHFPVPAEIPARERILLRLARRLVDGRCVIHPFAKSLQCTLNGTGAPALRELISTGGRFQVTQPNYVISIGGYTLDLGPVRIFHPRVTVDNSDVALAALDTDNFAGHKLRFRPADSEGYRVILDNALQTIHADEPILPTPLALDGYPEPV</sequence>
<organism evidence="1 2">
    <name type="scientific">Streptomyces niveus</name>
    <name type="common">Streptomyces spheroides</name>
    <dbReference type="NCBI Taxonomy" id="193462"/>
    <lineage>
        <taxon>Bacteria</taxon>
        <taxon>Bacillati</taxon>
        <taxon>Actinomycetota</taxon>
        <taxon>Actinomycetes</taxon>
        <taxon>Kitasatosporales</taxon>
        <taxon>Streptomycetaceae</taxon>
        <taxon>Streptomyces</taxon>
    </lineage>
</organism>
<proteinExistence type="predicted"/>
<reference evidence="1" key="1">
    <citation type="submission" date="2022-10" db="EMBL/GenBank/DDBJ databases">
        <title>The complete genomes of actinobacterial strains from the NBC collection.</title>
        <authorList>
            <person name="Joergensen T.S."/>
            <person name="Alvarez Arevalo M."/>
            <person name="Sterndorff E.B."/>
            <person name="Faurdal D."/>
            <person name="Vuksanovic O."/>
            <person name="Mourched A.-S."/>
            <person name="Charusanti P."/>
            <person name="Shaw S."/>
            <person name="Blin K."/>
            <person name="Weber T."/>
        </authorList>
    </citation>
    <scope>NUCLEOTIDE SEQUENCE</scope>
    <source>
        <strain evidence="1">NBC_01432</strain>
    </source>
</reference>
<dbReference type="EMBL" id="CP109495">
    <property type="protein sequence ID" value="WUX53474.1"/>
    <property type="molecule type" value="Genomic_DNA"/>
</dbReference>
<accession>A0ABZ2A4T1</accession>